<dbReference type="AlphaFoldDB" id="A0A0Q4B819"/>
<proteinExistence type="predicted"/>
<evidence type="ECO:0000313" key="1">
    <source>
        <dbReference type="EMBL" id="KQM08126.1"/>
    </source>
</evidence>
<evidence type="ECO:0000313" key="3">
    <source>
        <dbReference type="Proteomes" id="UP000054172"/>
    </source>
</evidence>
<dbReference type="PATRIC" id="fig|1702214.3.peg.1153"/>
<evidence type="ECO:0000313" key="2">
    <source>
        <dbReference type="EMBL" id="KQM09200.1"/>
    </source>
</evidence>
<sequence>MIVDLAMPTRIYRWFFGPLCCAVLSFLPASCKVEDGGEEDDSHSFIVASVRLGDESQNVVASSEGVVWDFAGDDRATVLVEKAIREYDSVPSSFTLPSGAREGIAEVLQVNDAADRVLKRLPDKTFSRWVRVLEGNKGPAVLWVPRAWGGMGSIIYLVNVDNGYVRLIYAQGLLLAHQQTWEMPDIAQQILDGLMDDGPLR</sequence>
<reference evidence="2 3" key="1">
    <citation type="submission" date="2015-08" db="EMBL/GenBank/DDBJ databases">
        <title>Candidatus Bacteriodes Periocalifornicus.</title>
        <authorList>
            <person name="McLean J.S."/>
            <person name="Kelley S."/>
        </authorList>
    </citation>
    <scope>NUCLEOTIDE SEQUENCE [LARGE SCALE GENOMIC DNA]</scope>
    <source>
        <strain evidence="2">12B</strain>
    </source>
</reference>
<dbReference type="EMBL" id="LIIK01000010">
    <property type="protein sequence ID" value="KQM09200.1"/>
    <property type="molecule type" value="Genomic_DNA"/>
</dbReference>
<dbReference type="EMBL" id="LIIK01000067">
    <property type="protein sequence ID" value="KQM08126.1"/>
    <property type="molecule type" value="Genomic_DNA"/>
</dbReference>
<protein>
    <submittedName>
        <fullName evidence="2">Uncharacterized protein</fullName>
    </submittedName>
</protein>
<dbReference type="Proteomes" id="UP000054172">
    <property type="component" value="Unassembled WGS sequence"/>
</dbReference>
<keyword evidence="3" id="KW-1185">Reference proteome</keyword>
<gene>
    <name evidence="2" type="ORF">AL399_03295</name>
    <name evidence="1" type="ORF">AL399_09010</name>
</gene>
<name>A0A0Q4B819_9BACT</name>
<comment type="caution">
    <text evidence="2">The sequence shown here is derived from an EMBL/GenBank/DDBJ whole genome shotgun (WGS) entry which is preliminary data.</text>
</comment>
<organism evidence="2 3">
    <name type="scientific">Candidatus [Bacteroides] periocalifornicus</name>
    <dbReference type="NCBI Taxonomy" id="1702214"/>
    <lineage>
        <taxon>Bacteria</taxon>
        <taxon>Pseudomonadati</taxon>
        <taxon>Bacteroidota</taxon>
    </lineage>
</organism>
<accession>A0A0Q4B819</accession>